<protein>
    <submittedName>
        <fullName evidence="2">Putative transcriptional regulator</fullName>
    </submittedName>
</protein>
<feature type="region of interest" description="Disordered" evidence="1">
    <location>
        <begin position="55"/>
        <end position="80"/>
    </location>
</feature>
<organism evidence="2 3">
    <name type="scientific">Streptomyces lydicamycinicus</name>
    <dbReference type="NCBI Taxonomy" id="1546107"/>
    <lineage>
        <taxon>Bacteria</taxon>
        <taxon>Bacillati</taxon>
        <taxon>Actinomycetota</taxon>
        <taxon>Actinomycetes</taxon>
        <taxon>Kitasatosporales</taxon>
        <taxon>Streptomycetaceae</taxon>
        <taxon>Streptomyces</taxon>
    </lineage>
</organism>
<evidence type="ECO:0000256" key="1">
    <source>
        <dbReference type="SAM" id="MobiDB-lite"/>
    </source>
</evidence>
<dbReference type="AlphaFoldDB" id="A0A0P4R4B3"/>
<reference evidence="3" key="1">
    <citation type="submission" date="2014-09" db="EMBL/GenBank/DDBJ databases">
        <title>Whole genome shotgun sequence of Streptomyces sp. NBRC 110027.</title>
        <authorList>
            <person name="Komaki H."/>
            <person name="Ichikawa N."/>
            <person name="Katano-Makiyama Y."/>
            <person name="Hosoyama A."/>
            <person name="Hashimoto M."/>
            <person name="Uohara A."/>
            <person name="Kitahashi Y."/>
            <person name="Ohji S."/>
            <person name="Kimura A."/>
            <person name="Yamazoe A."/>
            <person name="Igarashi Y."/>
            <person name="Fujita N."/>
        </authorList>
    </citation>
    <scope>NUCLEOTIDE SEQUENCE [LARGE SCALE GENOMIC DNA]</scope>
    <source>
        <strain evidence="3">NBRC 110027</strain>
    </source>
</reference>
<reference evidence="2 3" key="2">
    <citation type="journal article" date="2015" name="Stand. Genomic Sci.">
        <title>Draft genome sequence of marine-derived Streptomyces sp. TP-A0598, a producer of anti-MRSA antibiotic lydicamycins.</title>
        <authorList>
            <person name="Komaki H."/>
            <person name="Ichikawa N."/>
            <person name="Hosoyama A."/>
            <person name="Fujita N."/>
            <person name="Igarashi Y."/>
        </authorList>
    </citation>
    <scope>NUCLEOTIDE SEQUENCE [LARGE SCALE GENOMIC DNA]</scope>
    <source>
        <strain evidence="2 3">NBRC 110027</strain>
    </source>
</reference>
<dbReference type="Proteomes" id="UP000048965">
    <property type="component" value="Unassembled WGS sequence"/>
</dbReference>
<name>A0A0P4R4B3_9ACTN</name>
<gene>
    <name evidence="2" type="ORF">TPA0598_03_00450</name>
</gene>
<evidence type="ECO:0000313" key="2">
    <source>
        <dbReference type="EMBL" id="GAO07584.1"/>
    </source>
</evidence>
<comment type="caution">
    <text evidence="2">The sequence shown here is derived from an EMBL/GenBank/DDBJ whole genome shotgun (WGS) entry which is preliminary data.</text>
</comment>
<keyword evidence="3" id="KW-1185">Reference proteome</keyword>
<sequence length="220" mass="23503">MQHAFVEEFARQYGRDAGRVGRDHLGGHATHGLLHRNVFHGPEEGIARQAGLLEPQGRRGRDVDRGTGGQVRPGGGHRPQRLQEHGCRLLIVSVGELGVDAAVVGQMHIDMPVLAKPVGHPVPRGVEAGDVHDDRKRIEVVCQTRTAEVRTVVNVEAVDLLDGPAHLSRQLEGPLQQVMAVLGHLPAPAVEAGVDQHGRAGGTEQIGPGLEQGRVDQVAL</sequence>
<feature type="compositionally biased region" description="Gly residues" evidence="1">
    <location>
        <begin position="66"/>
        <end position="77"/>
    </location>
</feature>
<evidence type="ECO:0000313" key="3">
    <source>
        <dbReference type="Proteomes" id="UP000048965"/>
    </source>
</evidence>
<accession>A0A0P4R4B3</accession>
<dbReference type="EMBL" id="BBNO01000003">
    <property type="protein sequence ID" value="GAO07584.1"/>
    <property type="molecule type" value="Genomic_DNA"/>
</dbReference>
<feature type="compositionally biased region" description="Basic and acidic residues" evidence="1">
    <location>
        <begin position="56"/>
        <end position="65"/>
    </location>
</feature>
<proteinExistence type="predicted"/>